<evidence type="ECO:0000313" key="6">
    <source>
        <dbReference type="EMBL" id="GMI16669.1"/>
    </source>
</evidence>
<dbReference type="InterPro" id="IPR012727">
    <property type="entry name" value="Gly_oxidase_ThiO"/>
</dbReference>
<evidence type="ECO:0000256" key="1">
    <source>
        <dbReference type="ARBA" id="ARBA00004948"/>
    </source>
</evidence>
<comment type="caution">
    <text evidence="6">The sequence shown here is derived from an EMBL/GenBank/DDBJ whole genome shotgun (WGS) entry which is preliminary data.</text>
</comment>
<feature type="chain" id="PRO_5040947738" description="FAD dependent oxidoreductase domain-containing protein" evidence="4">
    <location>
        <begin position="22"/>
        <end position="693"/>
    </location>
</feature>
<dbReference type="Pfam" id="PF01266">
    <property type="entry name" value="DAO"/>
    <property type="match status" value="1"/>
</dbReference>
<keyword evidence="3" id="KW-0560">Oxidoreductase</keyword>
<dbReference type="GO" id="GO:0009228">
    <property type="term" value="P:thiamine biosynthetic process"/>
    <property type="evidence" value="ECO:0007669"/>
    <property type="project" value="UniProtKB-KW"/>
</dbReference>
<dbReference type="EMBL" id="BRXW01000259">
    <property type="protein sequence ID" value="GMI16669.1"/>
    <property type="molecule type" value="Genomic_DNA"/>
</dbReference>
<evidence type="ECO:0000313" key="7">
    <source>
        <dbReference type="Proteomes" id="UP001165122"/>
    </source>
</evidence>
<accession>A0A9W7KZ34</accession>
<evidence type="ECO:0000256" key="2">
    <source>
        <dbReference type="ARBA" id="ARBA00022977"/>
    </source>
</evidence>
<dbReference type="InterPro" id="IPR036188">
    <property type="entry name" value="FAD/NAD-bd_sf"/>
</dbReference>
<comment type="pathway">
    <text evidence="1">Cofactor biosynthesis; thiamine diphosphate biosynthesis.</text>
</comment>
<dbReference type="GO" id="GO:0016491">
    <property type="term" value="F:oxidoreductase activity"/>
    <property type="evidence" value="ECO:0007669"/>
    <property type="project" value="UniProtKB-KW"/>
</dbReference>
<dbReference type="NCBIfam" id="TIGR02352">
    <property type="entry name" value="thiamin_ThiO"/>
    <property type="match status" value="1"/>
</dbReference>
<dbReference type="PANTHER" id="PTHR13847">
    <property type="entry name" value="SARCOSINE DEHYDROGENASE-RELATED"/>
    <property type="match status" value="1"/>
</dbReference>
<proteinExistence type="predicted"/>
<dbReference type="Gene3D" id="3.30.9.10">
    <property type="entry name" value="D-Amino Acid Oxidase, subunit A, domain 2"/>
    <property type="match status" value="1"/>
</dbReference>
<keyword evidence="2" id="KW-0784">Thiamine biosynthesis</keyword>
<organism evidence="6 7">
    <name type="scientific">Triparma laevis f. longispina</name>
    <dbReference type="NCBI Taxonomy" id="1714387"/>
    <lineage>
        <taxon>Eukaryota</taxon>
        <taxon>Sar</taxon>
        <taxon>Stramenopiles</taxon>
        <taxon>Ochrophyta</taxon>
        <taxon>Bolidophyceae</taxon>
        <taxon>Parmales</taxon>
        <taxon>Triparmaceae</taxon>
        <taxon>Triparma</taxon>
    </lineage>
</organism>
<dbReference type="GO" id="GO:0005737">
    <property type="term" value="C:cytoplasm"/>
    <property type="evidence" value="ECO:0007669"/>
    <property type="project" value="TreeGrafter"/>
</dbReference>
<evidence type="ECO:0000259" key="5">
    <source>
        <dbReference type="Pfam" id="PF01266"/>
    </source>
</evidence>
<protein>
    <recommendedName>
        <fullName evidence="5">FAD dependent oxidoreductase domain-containing protein</fullName>
    </recommendedName>
</protein>
<dbReference type="AlphaFoldDB" id="A0A9W7KZ34"/>
<feature type="signal peptide" evidence="4">
    <location>
        <begin position="1"/>
        <end position="21"/>
    </location>
</feature>
<dbReference type="GO" id="GO:0050660">
    <property type="term" value="F:flavin adenine dinucleotide binding"/>
    <property type="evidence" value="ECO:0007669"/>
    <property type="project" value="InterPro"/>
</dbReference>
<keyword evidence="4" id="KW-0732">Signal</keyword>
<keyword evidence="7" id="KW-1185">Reference proteome</keyword>
<dbReference type="PANTHER" id="PTHR13847:SF289">
    <property type="entry name" value="GLYCINE OXIDASE"/>
    <property type="match status" value="1"/>
</dbReference>
<dbReference type="SUPFAM" id="SSF51905">
    <property type="entry name" value="FAD/NAD(P)-binding domain"/>
    <property type="match status" value="1"/>
</dbReference>
<gene>
    <name evidence="6" type="ORF">TrLO_g10836</name>
</gene>
<sequence>MRTTHVFTFLLSTVILQFVLPFHTLPVPPRNTRLRAKNGIPRDVVIVGGGLAGLSIANEMSTTSNRQITIISRDTEPNIASSAAAGMLAPQSERLPKGPLLTLCLSSRNLYSNFVSNLESQTGTSTGYRPTGGFICPAFRGDSVSNFSPVESSGKAIWLDEIQIKEYEPRLSKDVIGGWWFTDDASVDARLLTDVLRTCCEGNGVEFINGDVTGIVGEEKKIVTEDGKVYECNDVVIANGAWMRELLPVPIQPHKGQSFSVKAPPNFLERVLFASDTYIVPKKDGRIVIGATVEPGSFDSSVTVGGMMHCFNAACRLIPGLKDLEIEETWSGLRPTTPDKAPILGETPWENVHVAGGYWRNGVLLAPKTAQLIADSIEDRLSESDAELLSAFKWDRFLDPEGGAKIAVASRYASQMHPVYYKSDGVGVSSSVGSELGLYEGAGAAVDERARDRELMASTNDSYMDAFENAANLGKTDATAFEGLEDLGGGGARSFEGLEERSSAFTVEKKELEETVGGGEDLKSKYEQIMKNKQEGEIEDAIQFNSKEEKPDPGFRVWALDEKTGEEILMPPYTSPGVTLDARRPKKNVPDMYEANEKTYDGYVAIQEANGISRDEQLEAMRRSRIKNRGGGGEGGSILDELKMDEFDDTVVGGGVARGGGELNATATTGGGGEVRRRIFGWGSRLKSFFRRS</sequence>
<dbReference type="Gene3D" id="3.50.50.60">
    <property type="entry name" value="FAD/NAD(P)-binding domain"/>
    <property type="match status" value="1"/>
</dbReference>
<reference evidence="7" key="1">
    <citation type="journal article" date="2023" name="Commun. Biol.">
        <title>Genome analysis of Parmales, the sister group of diatoms, reveals the evolutionary specialization of diatoms from phago-mixotrophs to photoautotrophs.</title>
        <authorList>
            <person name="Ban H."/>
            <person name="Sato S."/>
            <person name="Yoshikawa S."/>
            <person name="Yamada K."/>
            <person name="Nakamura Y."/>
            <person name="Ichinomiya M."/>
            <person name="Sato N."/>
            <person name="Blanc-Mathieu R."/>
            <person name="Endo H."/>
            <person name="Kuwata A."/>
            <person name="Ogata H."/>
        </authorList>
    </citation>
    <scope>NUCLEOTIDE SEQUENCE [LARGE SCALE GENOMIC DNA]</scope>
    <source>
        <strain evidence="7">NIES 3700</strain>
    </source>
</reference>
<dbReference type="InterPro" id="IPR006076">
    <property type="entry name" value="FAD-dep_OxRdtase"/>
</dbReference>
<dbReference type="SUPFAM" id="SSF54373">
    <property type="entry name" value="FAD-linked reductases, C-terminal domain"/>
    <property type="match status" value="1"/>
</dbReference>
<evidence type="ECO:0000256" key="3">
    <source>
        <dbReference type="ARBA" id="ARBA00023002"/>
    </source>
</evidence>
<name>A0A9W7KZ34_9STRA</name>
<feature type="domain" description="FAD dependent oxidoreductase" evidence="5">
    <location>
        <begin position="43"/>
        <end position="375"/>
    </location>
</feature>
<evidence type="ECO:0000256" key="4">
    <source>
        <dbReference type="SAM" id="SignalP"/>
    </source>
</evidence>
<dbReference type="Proteomes" id="UP001165122">
    <property type="component" value="Unassembled WGS sequence"/>
</dbReference>
<dbReference type="OrthoDB" id="424974at2759"/>